<evidence type="ECO:0000313" key="3">
    <source>
        <dbReference type="EMBL" id="EXB88281.1"/>
    </source>
</evidence>
<feature type="domain" description="Subtilisin-like protease fibronectin type-III" evidence="2">
    <location>
        <begin position="23"/>
        <end position="93"/>
    </location>
</feature>
<reference evidence="4" key="1">
    <citation type="submission" date="2013-01" db="EMBL/GenBank/DDBJ databases">
        <title>Draft Genome Sequence of a Mulberry Tree, Morus notabilis C.K. Schneid.</title>
        <authorList>
            <person name="He N."/>
            <person name="Zhao S."/>
        </authorList>
    </citation>
    <scope>NUCLEOTIDE SEQUENCE</scope>
</reference>
<evidence type="ECO:0000313" key="4">
    <source>
        <dbReference type="Proteomes" id="UP000030645"/>
    </source>
</evidence>
<sequence>MTGSINYKCPSSSNNNNNYSSPDLNYPSFIAFHNNDTREALMVEKLQRTLTNVGTGGPVTYQVKATTPTPGDFEVSVSPEILVFENEYDKRSFS</sequence>
<dbReference type="STRING" id="981085.W9RQM3"/>
<dbReference type="EMBL" id="KE344952">
    <property type="protein sequence ID" value="EXB88281.1"/>
    <property type="molecule type" value="Genomic_DNA"/>
</dbReference>
<organism evidence="3 4">
    <name type="scientific">Morus notabilis</name>
    <dbReference type="NCBI Taxonomy" id="981085"/>
    <lineage>
        <taxon>Eukaryota</taxon>
        <taxon>Viridiplantae</taxon>
        <taxon>Streptophyta</taxon>
        <taxon>Embryophyta</taxon>
        <taxon>Tracheophyta</taxon>
        <taxon>Spermatophyta</taxon>
        <taxon>Magnoliopsida</taxon>
        <taxon>eudicotyledons</taxon>
        <taxon>Gunneridae</taxon>
        <taxon>Pentapetalae</taxon>
        <taxon>rosids</taxon>
        <taxon>fabids</taxon>
        <taxon>Rosales</taxon>
        <taxon>Moraceae</taxon>
        <taxon>Moreae</taxon>
        <taxon>Morus</taxon>
    </lineage>
</organism>
<dbReference type="Gene3D" id="2.60.40.2310">
    <property type="match status" value="1"/>
</dbReference>
<evidence type="ECO:0000256" key="1">
    <source>
        <dbReference type="SAM" id="MobiDB-lite"/>
    </source>
</evidence>
<gene>
    <name evidence="3" type="ORF">L484_020349</name>
</gene>
<proteinExistence type="predicted"/>
<dbReference type="Proteomes" id="UP000030645">
    <property type="component" value="Unassembled WGS sequence"/>
</dbReference>
<name>W9RQM3_9ROSA</name>
<dbReference type="AlphaFoldDB" id="W9RQM3"/>
<protein>
    <recommendedName>
        <fullName evidence="2">Subtilisin-like protease fibronectin type-III domain-containing protein</fullName>
    </recommendedName>
</protein>
<dbReference type="InterPro" id="IPR041469">
    <property type="entry name" value="Subtilisin-like_FN3"/>
</dbReference>
<feature type="region of interest" description="Disordered" evidence="1">
    <location>
        <begin position="1"/>
        <end position="20"/>
    </location>
</feature>
<evidence type="ECO:0000259" key="2">
    <source>
        <dbReference type="Pfam" id="PF17766"/>
    </source>
</evidence>
<accession>W9RQM3</accession>
<dbReference type="Pfam" id="PF17766">
    <property type="entry name" value="fn3_6"/>
    <property type="match status" value="1"/>
</dbReference>
<keyword evidence="4" id="KW-1185">Reference proteome</keyword>